<comment type="caution">
    <text evidence="5">The sequence shown here is derived from an EMBL/GenBank/DDBJ whole genome shotgun (WGS) entry which is preliminary data.</text>
</comment>
<comment type="similarity">
    <text evidence="1">Belongs to the SMP-30/CGR1 family.</text>
</comment>
<feature type="binding site" evidence="3">
    <location>
        <position position="16"/>
    </location>
    <ligand>
        <name>a divalent metal cation</name>
        <dbReference type="ChEBI" id="CHEBI:60240"/>
    </ligand>
</feature>
<name>A0A8J3F6P7_9BURK</name>
<evidence type="ECO:0000256" key="2">
    <source>
        <dbReference type="PIRSR" id="PIRSR605511-1"/>
    </source>
</evidence>
<feature type="binding site" evidence="3">
    <location>
        <position position="202"/>
    </location>
    <ligand>
        <name>a divalent metal cation</name>
        <dbReference type="ChEBI" id="CHEBI:60240"/>
    </ligand>
</feature>
<accession>A0A8J3F6P7</accession>
<dbReference type="InterPro" id="IPR013658">
    <property type="entry name" value="SGL"/>
</dbReference>
<sequence>MENCQAIPVQRMLLGECPIWHAEESMLYWIDIDGRAVHRFRPADQAHRLWSMPSEPGCIALHGEGGLLVALRSGLARLDTISGELTHLVDPPYDPATTRFNDGRCDAQGRLWVGTIYEPRDHPNAVLYRFQQGILTDSGKRATVSNGVAFSPDGKTLYHSDTTSHQIRAYSLDAATGALGETRIVRQFPSDKTDLHYGGRPDGGAVDSEGAYWCAMYEGGRLLRLSPDNEILQEILLPVRCPTMMAFGDDDLRTLYITTVSHKRSAAELEQYPLSGHVLRLRVDVAGLPEHFYRP</sequence>
<feature type="binding site" evidence="3">
    <location>
        <position position="101"/>
    </location>
    <ligand>
        <name>substrate</name>
    </ligand>
</feature>
<dbReference type="RefSeq" id="WP_188422444.1">
    <property type="nucleotide sequence ID" value="NZ_BMDP01000004.1"/>
</dbReference>
<gene>
    <name evidence="5" type="ORF">GCM10011430_25430</name>
</gene>
<keyword evidence="3" id="KW-0862">Zinc</keyword>
<dbReference type="AlphaFoldDB" id="A0A8J3F6P7"/>
<feature type="active site" description="Proton donor/acceptor" evidence="2">
    <location>
        <position position="202"/>
    </location>
</feature>
<keyword evidence="3" id="KW-0479">Metal-binding</keyword>
<dbReference type="InterPro" id="IPR011042">
    <property type="entry name" value="6-blade_b-propeller_TolB-like"/>
</dbReference>
<dbReference type="Pfam" id="PF08450">
    <property type="entry name" value="SGL"/>
    <property type="match status" value="1"/>
</dbReference>
<feature type="binding site" evidence="3">
    <location>
        <position position="146"/>
    </location>
    <ligand>
        <name>a divalent metal cation</name>
        <dbReference type="ChEBI" id="CHEBI:60240"/>
    </ligand>
</feature>
<organism evidence="5 6">
    <name type="scientific">Oxalicibacterium solurbis</name>
    <dbReference type="NCBI Taxonomy" id="69280"/>
    <lineage>
        <taxon>Bacteria</taxon>
        <taxon>Pseudomonadati</taxon>
        <taxon>Pseudomonadota</taxon>
        <taxon>Betaproteobacteria</taxon>
        <taxon>Burkholderiales</taxon>
        <taxon>Oxalobacteraceae</taxon>
        <taxon>Oxalicibacterium</taxon>
    </lineage>
</organism>
<proteinExistence type="inferred from homology"/>
<feature type="binding site" evidence="3">
    <location>
        <position position="99"/>
    </location>
    <ligand>
        <name>substrate</name>
    </ligand>
</feature>
<dbReference type="PRINTS" id="PR01790">
    <property type="entry name" value="SMP30FAMILY"/>
</dbReference>
<dbReference type="GO" id="GO:0004341">
    <property type="term" value="F:gluconolactonase activity"/>
    <property type="evidence" value="ECO:0007669"/>
    <property type="project" value="TreeGrafter"/>
</dbReference>
<dbReference type="Proteomes" id="UP000627205">
    <property type="component" value="Unassembled WGS sequence"/>
</dbReference>
<dbReference type="EMBL" id="BMDP01000004">
    <property type="protein sequence ID" value="GGI55369.1"/>
    <property type="molecule type" value="Genomic_DNA"/>
</dbReference>
<evidence type="ECO:0000313" key="6">
    <source>
        <dbReference type="Proteomes" id="UP000627205"/>
    </source>
</evidence>
<dbReference type="PANTHER" id="PTHR10907">
    <property type="entry name" value="REGUCALCIN"/>
    <property type="match status" value="1"/>
</dbReference>
<dbReference type="InterPro" id="IPR005511">
    <property type="entry name" value="SMP-30"/>
</dbReference>
<reference evidence="5" key="2">
    <citation type="submission" date="2020-09" db="EMBL/GenBank/DDBJ databases">
        <authorList>
            <person name="Sun Q."/>
            <person name="Sedlacek I."/>
        </authorList>
    </citation>
    <scope>NUCLEOTIDE SEQUENCE</scope>
    <source>
        <strain evidence="5">CCM 7664</strain>
    </source>
</reference>
<evidence type="ECO:0000259" key="4">
    <source>
        <dbReference type="Pfam" id="PF08450"/>
    </source>
</evidence>
<dbReference type="SUPFAM" id="SSF63829">
    <property type="entry name" value="Calcium-dependent phosphotriesterase"/>
    <property type="match status" value="1"/>
</dbReference>
<dbReference type="PANTHER" id="PTHR10907:SF47">
    <property type="entry name" value="REGUCALCIN"/>
    <property type="match status" value="1"/>
</dbReference>
<dbReference type="GO" id="GO:0005509">
    <property type="term" value="F:calcium ion binding"/>
    <property type="evidence" value="ECO:0007669"/>
    <property type="project" value="TreeGrafter"/>
</dbReference>
<protein>
    <submittedName>
        <fullName evidence="5">Gluconolactonase</fullName>
    </submittedName>
</protein>
<evidence type="ECO:0000313" key="5">
    <source>
        <dbReference type="EMBL" id="GGI55369.1"/>
    </source>
</evidence>
<keyword evidence="6" id="KW-1185">Reference proteome</keyword>
<reference evidence="5" key="1">
    <citation type="journal article" date="2014" name="Int. J. Syst. Evol. Microbiol.">
        <title>Complete genome sequence of Corynebacterium casei LMG S-19264T (=DSM 44701T), isolated from a smear-ripened cheese.</title>
        <authorList>
            <consortium name="US DOE Joint Genome Institute (JGI-PGF)"/>
            <person name="Walter F."/>
            <person name="Albersmeier A."/>
            <person name="Kalinowski J."/>
            <person name="Ruckert C."/>
        </authorList>
    </citation>
    <scope>NUCLEOTIDE SEQUENCE</scope>
    <source>
        <strain evidence="5">CCM 7664</strain>
    </source>
</reference>
<evidence type="ECO:0000256" key="3">
    <source>
        <dbReference type="PIRSR" id="PIRSR605511-2"/>
    </source>
</evidence>
<dbReference type="Gene3D" id="2.120.10.30">
    <property type="entry name" value="TolB, C-terminal domain"/>
    <property type="match status" value="1"/>
</dbReference>
<comment type="cofactor">
    <cofactor evidence="3">
        <name>Zn(2+)</name>
        <dbReference type="ChEBI" id="CHEBI:29105"/>
    </cofactor>
    <text evidence="3">Binds 1 divalent metal cation per subunit.</text>
</comment>
<feature type="domain" description="SMP-30/Gluconolactonase/LRE-like region" evidence="4">
    <location>
        <begin position="14"/>
        <end position="260"/>
    </location>
</feature>
<evidence type="ECO:0000256" key="1">
    <source>
        <dbReference type="ARBA" id="ARBA00008853"/>
    </source>
</evidence>
<dbReference type="GO" id="GO:0019853">
    <property type="term" value="P:L-ascorbic acid biosynthetic process"/>
    <property type="evidence" value="ECO:0007669"/>
    <property type="project" value="TreeGrafter"/>
</dbReference>